<dbReference type="AlphaFoldDB" id="A0A165JYS1"/>
<dbReference type="CDD" id="cd20533">
    <property type="entry name" value="CYCLIN_CCNL_rpt2"/>
    <property type="match status" value="1"/>
</dbReference>
<dbReference type="EMBL" id="KV423916">
    <property type="protein sequence ID" value="KZT62443.1"/>
    <property type="molecule type" value="Genomic_DNA"/>
</dbReference>
<dbReference type="PANTHER" id="PTHR10026">
    <property type="entry name" value="CYCLIN"/>
    <property type="match status" value="1"/>
</dbReference>
<evidence type="ECO:0000259" key="2">
    <source>
        <dbReference type="SMART" id="SM00385"/>
    </source>
</evidence>
<comment type="similarity">
    <text evidence="1">Belongs to the cyclin family.</text>
</comment>
<dbReference type="InterPro" id="IPR013763">
    <property type="entry name" value="Cyclin-like_dom"/>
</dbReference>
<evidence type="ECO:0000256" key="1">
    <source>
        <dbReference type="RuleBase" id="RU000383"/>
    </source>
</evidence>
<dbReference type="InterPro" id="IPR043198">
    <property type="entry name" value="Cyclin/Ssn8"/>
</dbReference>
<evidence type="ECO:0000313" key="3">
    <source>
        <dbReference type="EMBL" id="KZT62443.1"/>
    </source>
</evidence>
<dbReference type="FunCoup" id="A0A165JYS1">
    <property type="interactions" value="501"/>
</dbReference>
<dbReference type="InParanoid" id="A0A165JYS1"/>
<dbReference type="STRING" id="1353952.A0A165JYS1"/>
<feature type="domain" description="Cyclin-like" evidence="2">
    <location>
        <begin position="168"/>
        <end position="258"/>
    </location>
</feature>
<dbReference type="Proteomes" id="UP000076842">
    <property type="component" value="Unassembled WGS sequence"/>
</dbReference>
<keyword evidence="4" id="KW-1185">Reference proteome</keyword>
<dbReference type="InterPro" id="IPR006671">
    <property type="entry name" value="Cyclin_N"/>
</dbReference>
<accession>A0A165JYS1</accession>
<dbReference type="Gene3D" id="1.10.472.10">
    <property type="entry name" value="Cyclin-like"/>
    <property type="match status" value="2"/>
</dbReference>
<dbReference type="PIRSF" id="PIRSF036580">
    <property type="entry name" value="Cyclin_L"/>
    <property type="match status" value="1"/>
</dbReference>
<name>A0A165JYS1_9BASI</name>
<gene>
    <name evidence="3" type="ORF">CALCODRAFT_425957</name>
</gene>
<feature type="domain" description="Cyclin-like" evidence="2">
    <location>
        <begin position="41"/>
        <end position="155"/>
    </location>
</feature>
<dbReference type="SMART" id="SM00385">
    <property type="entry name" value="CYCLIN"/>
    <property type="match status" value="2"/>
</dbReference>
<dbReference type="GO" id="GO:0006357">
    <property type="term" value="P:regulation of transcription by RNA polymerase II"/>
    <property type="evidence" value="ECO:0007669"/>
    <property type="project" value="InterPro"/>
</dbReference>
<dbReference type="OrthoDB" id="10264655at2759"/>
<keyword evidence="1" id="KW-0195">Cyclin</keyword>
<sequence>MSLPHPLLYPLASAAQLAQTPCRADGIPAWLEEDLRAEGCRLIQSAGILLGAPQVVMATAQVLFQRFWYVTSMREFSVSQIAMGALYLASKLEEHIARMRDIINIFDLLLSRLRYSLAHPTAPPESFKYSPMSYYSNEYYTYKDELVIAEMQLLKRLAFNVQVQLPYNTMVNYLNVLGLGRVEGIAQKAWGFLNDALQTPAYAVYPFPTIACAAIHLAAREASVCLPEPPEHEPWWELFDADLEDMEQVCGWVLRLYRRQDEEERELVQNLLLGGRREVRQWLDEVEPKAST</sequence>
<dbReference type="SUPFAM" id="SSF47954">
    <property type="entry name" value="Cyclin-like"/>
    <property type="match status" value="2"/>
</dbReference>
<dbReference type="GO" id="GO:0016538">
    <property type="term" value="F:cyclin-dependent protein serine/threonine kinase regulator activity"/>
    <property type="evidence" value="ECO:0007669"/>
    <property type="project" value="InterPro"/>
</dbReference>
<dbReference type="InterPro" id="IPR036915">
    <property type="entry name" value="Cyclin-like_sf"/>
</dbReference>
<evidence type="ECO:0000313" key="4">
    <source>
        <dbReference type="Proteomes" id="UP000076842"/>
    </source>
</evidence>
<reference evidence="3 4" key="1">
    <citation type="journal article" date="2016" name="Mol. Biol. Evol.">
        <title>Comparative Genomics of Early-Diverging Mushroom-Forming Fungi Provides Insights into the Origins of Lignocellulose Decay Capabilities.</title>
        <authorList>
            <person name="Nagy L.G."/>
            <person name="Riley R."/>
            <person name="Tritt A."/>
            <person name="Adam C."/>
            <person name="Daum C."/>
            <person name="Floudas D."/>
            <person name="Sun H."/>
            <person name="Yadav J.S."/>
            <person name="Pangilinan J."/>
            <person name="Larsson K.H."/>
            <person name="Matsuura K."/>
            <person name="Barry K."/>
            <person name="Labutti K."/>
            <person name="Kuo R."/>
            <person name="Ohm R.A."/>
            <person name="Bhattacharya S.S."/>
            <person name="Shirouzu T."/>
            <person name="Yoshinaga Y."/>
            <person name="Martin F.M."/>
            <person name="Grigoriev I.V."/>
            <person name="Hibbett D.S."/>
        </authorList>
    </citation>
    <scope>NUCLEOTIDE SEQUENCE [LARGE SCALE GENOMIC DNA]</scope>
    <source>
        <strain evidence="3 4">HHB12733</strain>
    </source>
</reference>
<organism evidence="3 4">
    <name type="scientific">Calocera cornea HHB12733</name>
    <dbReference type="NCBI Taxonomy" id="1353952"/>
    <lineage>
        <taxon>Eukaryota</taxon>
        <taxon>Fungi</taxon>
        <taxon>Dikarya</taxon>
        <taxon>Basidiomycota</taxon>
        <taxon>Agaricomycotina</taxon>
        <taxon>Dacrymycetes</taxon>
        <taxon>Dacrymycetales</taxon>
        <taxon>Dacrymycetaceae</taxon>
        <taxon>Calocera</taxon>
    </lineage>
</organism>
<dbReference type="Pfam" id="PF00134">
    <property type="entry name" value="Cyclin_N"/>
    <property type="match status" value="1"/>
</dbReference>
<proteinExistence type="inferred from homology"/>
<dbReference type="CDD" id="cd20532">
    <property type="entry name" value="CYCLIN_CCNL_rpt1"/>
    <property type="match status" value="1"/>
</dbReference>
<protein>
    <submittedName>
        <fullName evidence="3">Cyclin-like protein</fullName>
    </submittedName>
</protein>